<dbReference type="Proteomes" id="UP000798662">
    <property type="component" value="Chromosome 1"/>
</dbReference>
<evidence type="ECO:0000313" key="1">
    <source>
        <dbReference type="EMBL" id="KAK1862214.1"/>
    </source>
</evidence>
<name>A0ACC3BWA8_PYRYE</name>
<organism evidence="1 2">
    <name type="scientific">Pyropia yezoensis</name>
    <name type="common">Susabi-nori</name>
    <name type="synonym">Porphyra yezoensis</name>
    <dbReference type="NCBI Taxonomy" id="2788"/>
    <lineage>
        <taxon>Eukaryota</taxon>
        <taxon>Rhodophyta</taxon>
        <taxon>Bangiophyceae</taxon>
        <taxon>Bangiales</taxon>
        <taxon>Bangiaceae</taxon>
        <taxon>Pyropia</taxon>
    </lineage>
</organism>
<protein>
    <submittedName>
        <fullName evidence="1">Uncharacterized protein</fullName>
    </submittedName>
</protein>
<proteinExistence type="predicted"/>
<gene>
    <name evidence="1" type="ORF">I4F81_004789</name>
</gene>
<comment type="caution">
    <text evidence="1">The sequence shown here is derived from an EMBL/GenBank/DDBJ whole genome shotgun (WGS) entry which is preliminary data.</text>
</comment>
<sequence>MKLAAAAAAAAAAVDRLTAIHLAVADTRGHHARVSADLLTVQSHSLLLEAMTEDMETMATLLLEGAVGGMGPAEVARAAATADGVAASLRLMAADMAGAGKDGTAWAAYPPLPSPDPGIGAATAWGCSSLPFPTAAAAKAAPPSPFPALVPPAPAAVAARLCDAVDAFRLYRRRYLRPVCDDTVELLRQSAAALDQGDTVLAQTAAALDGGDTPASAQTPRWTATRDKEGTERGGGGRGAPDGAA</sequence>
<reference evidence="1" key="1">
    <citation type="submission" date="2019-11" db="EMBL/GenBank/DDBJ databases">
        <title>Nori genome reveals adaptations in red seaweeds to the harsh intertidal environment.</title>
        <authorList>
            <person name="Wang D."/>
            <person name="Mao Y."/>
        </authorList>
    </citation>
    <scope>NUCLEOTIDE SEQUENCE</scope>
    <source>
        <tissue evidence="1">Gametophyte</tissue>
    </source>
</reference>
<dbReference type="EMBL" id="CM020618">
    <property type="protein sequence ID" value="KAK1862214.1"/>
    <property type="molecule type" value="Genomic_DNA"/>
</dbReference>
<accession>A0ACC3BWA8</accession>
<keyword evidence="2" id="KW-1185">Reference proteome</keyword>
<evidence type="ECO:0000313" key="2">
    <source>
        <dbReference type="Proteomes" id="UP000798662"/>
    </source>
</evidence>